<accession>A0AAD6GMU2</accession>
<feature type="compositionally biased region" description="Basic and acidic residues" evidence="1">
    <location>
        <begin position="159"/>
        <end position="172"/>
    </location>
</feature>
<feature type="compositionally biased region" description="Basic and acidic residues" evidence="1">
    <location>
        <begin position="338"/>
        <end position="355"/>
    </location>
</feature>
<dbReference type="Pfam" id="PF13917">
    <property type="entry name" value="zf-CCHC_3"/>
    <property type="match status" value="1"/>
</dbReference>
<feature type="compositionally biased region" description="Low complexity" evidence="1">
    <location>
        <begin position="239"/>
        <end position="251"/>
    </location>
</feature>
<feature type="region of interest" description="Disordered" evidence="1">
    <location>
        <begin position="115"/>
        <end position="373"/>
    </location>
</feature>
<dbReference type="Proteomes" id="UP001216150">
    <property type="component" value="Unassembled WGS sequence"/>
</dbReference>
<comment type="caution">
    <text evidence="2">The sequence shown here is derived from an EMBL/GenBank/DDBJ whole genome shotgun (WGS) entry which is preliminary data.</text>
</comment>
<sequence length="373" mass="42923">GFLQRPKVRGPFCRAWPPLPRDNFPFATAAEGNEVDPLLYSGFYHPRRVICYWERSRPVILERAIWDTFVLSTTIVAAIMNRYRNAPGMRGPSKASPTTQCQKCLQRDIYECKATAQERPYKPRPSRTQQLFNPKLMPKLSTENPNTLLQSEGIADNILAKRDEERGRKRDIDGEDAYEQSSKRERSVSTHSVDSISTISTNRSASRSPKPRSTRRGGDKDNSVSPAHSKTRKRRYSDSADSYSASSYSSGARHRSRSREWTEDRNIRRRRRESSPEQRGRKRDSEGHGQRRARCSRSAEGSRFKTERRSKTPETQPDRSGRRSYRDRENPPAQTQEGRSRQEPRGRPPPPRERSLSPFSKRLALTQSMNAGR</sequence>
<feature type="compositionally biased region" description="Basic and acidic residues" evidence="1">
    <location>
        <begin position="300"/>
        <end position="330"/>
    </location>
</feature>
<feature type="compositionally biased region" description="Basic and acidic residues" evidence="1">
    <location>
        <begin position="273"/>
        <end position="289"/>
    </location>
</feature>
<evidence type="ECO:0000313" key="2">
    <source>
        <dbReference type="EMBL" id="KAJ5568822.1"/>
    </source>
</evidence>
<reference evidence="2 3" key="1">
    <citation type="journal article" date="2023" name="IMA Fungus">
        <title>Comparative genomic study of the Penicillium genus elucidates a diverse pangenome and 15 lateral gene transfer events.</title>
        <authorList>
            <person name="Petersen C."/>
            <person name="Sorensen T."/>
            <person name="Nielsen M.R."/>
            <person name="Sondergaard T.E."/>
            <person name="Sorensen J.L."/>
            <person name="Fitzpatrick D.A."/>
            <person name="Frisvad J.C."/>
            <person name="Nielsen K.L."/>
        </authorList>
    </citation>
    <scope>NUCLEOTIDE SEQUENCE [LARGE SCALE GENOMIC DNA]</scope>
    <source>
        <strain evidence="2 3">IBT 29057</strain>
    </source>
</reference>
<feature type="compositionally biased region" description="Polar residues" evidence="1">
    <location>
        <begin position="141"/>
        <end position="150"/>
    </location>
</feature>
<name>A0AAD6GMU2_9EURO</name>
<keyword evidence="3" id="KW-1185">Reference proteome</keyword>
<dbReference type="EMBL" id="JAQJAC010000010">
    <property type="protein sequence ID" value="KAJ5568822.1"/>
    <property type="molecule type" value="Genomic_DNA"/>
</dbReference>
<proteinExistence type="predicted"/>
<feature type="non-terminal residue" evidence="2">
    <location>
        <position position="373"/>
    </location>
</feature>
<evidence type="ECO:0000313" key="3">
    <source>
        <dbReference type="Proteomes" id="UP001216150"/>
    </source>
</evidence>
<protein>
    <submittedName>
        <fullName evidence="2">Uncharacterized protein</fullName>
    </submittedName>
</protein>
<organism evidence="2 3">
    <name type="scientific">Penicillium hetheringtonii</name>
    <dbReference type="NCBI Taxonomy" id="911720"/>
    <lineage>
        <taxon>Eukaryota</taxon>
        <taxon>Fungi</taxon>
        <taxon>Dikarya</taxon>
        <taxon>Ascomycota</taxon>
        <taxon>Pezizomycotina</taxon>
        <taxon>Eurotiomycetes</taxon>
        <taxon>Eurotiomycetidae</taxon>
        <taxon>Eurotiales</taxon>
        <taxon>Aspergillaceae</taxon>
        <taxon>Penicillium</taxon>
    </lineage>
</organism>
<dbReference type="AlphaFoldDB" id="A0AAD6GMU2"/>
<gene>
    <name evidence="2" type="ORF">N7450_011308</name>
</gene>
<feature type="compositionally biased region" description="Polar residues" evidence="1">
    <location>
        <begin position="189"/>
        <end position="207"/>
    </location>
</feature>
<evidence type="ECO:0000256" key="1">
    <source>
        <dbReference type="SAM" id="MobiDB-lite"/>
    </source>
</evidence>